<evidence type="ECO:0000313" key="3">
    <source>
        <dbReference type="Proteomes" id="UP000635665"/>
    </source>
</evidence>
<evidence type="ECO:0000256" key="1">
    <source>
        <dbReference type="SAM" id="Phobius"/>
    </source>
</evidence>
<dbReference type="EMBL" id="JAEHNY010000012">
    <property type="protein sequence ID" value="MBI6120971.1"/>
    <property type="molecule type" value="Genomic_DNA"/>
</dbReference>
<evidence type="ECO:0000313" key="2">
    <source>
        <dbReference type="EMBL" id="MBI6120971.1"/>
    </source>
</evidence>
<name>A0ABS0TL72_9FLAO</name>
<reference evidence="2 3" key="1">
    <citation type="submission" date="2020-12" db="EMBL/GenBank/DDBJ databases">
        <title>Salegentibacter orientalis sp. nov., isolated from costal sediment.</title>
        <authorList>
            <person name="Lian F.-B."/>
        </authorList>
    </citation>
    <scope>NUCLEOTIDE SEQUENCE [LARGE SCALE GENOMIC DNA]</scope>
    <source>
        <strain evidence="2 3">F60176</strain>
    </source>
</reference>
<accession>A0ABS0TL72</accession>
<organism evidence="2 3">
    <name type="scientific">Salegentibacter maritimus</name>
    <dbReference type="NCBI Taxonomy" id="2794347"/>
    <lineage>
        <taxon>Bacteria</taxon>
        <taxon>Pseudomonadati</taxon>
        <taxon>Bacteroidota</taxon>
        <taxon>Flavobacteriia</taxon>
        <taxon>Flavobacteriales</taxon>
        <taxon>Flavobacteriaceae</taxon>
        <taxon>Salegentibacter</taxon>
    </lineage>
</organism>
<dbReference type="RefSeq" id="WP_198639168.1">
    <property type="nucleotide sequence ID" value="NZ_JAEHNY010000012.1"/>
</dbReference>
<keyword evidence="1" id="KW-0472">Membrane</keyword>
<sequence length="159" mass="18022">MDTVSTLIGLGLLALFMLPVLYLIWQQNNKEKNRLKNLKNISAQNNLNADTFEVSANLLLGLDTKANKLLIVEPANNMQHKILDLTKVKSSTVNSCTFPENNKLIKSVSLDLSENKKHPKLTKIIFYDEDDSENERNNASESLVIARKWQRIINEKLSA</sequence>
<dbReference type="Proteomes" id="UP000635665">
    <property type="component" value="Unassembled WGS sequence"/>
</dbReference>
<protein>
    <submittedName>
        <fullName evidence="2">Uncharacterized protein</fullName>
    </submittedName>
</protein>
<keyword evidence="3" id="KW-1185">Reference proteome</keyword>
<keyword evidence="1" id="KW-0812">Transmembrane</keyword>
<proteinExistence type="predicted"/>
<feature type="transmembrane region" description="Helical" evidence="1">
    <location>
        <begin position="6"/>
        <end position="25"/>
    </location>
</feature>
<gene>
    <name evidence="2" type="ORF">I6U50_13155</name>
</gene>
<keyword evidence="1" id="KW-1133">Transmembrane helix</keyword>
<comment type="caution">
    <text evidence="2">The sequence shown here is derived from an EMBL/GenBank/DDBJ whole genome shotgun (WGS) entry which is preliminary data.</text>
</comment>